<dbReference type="InterPro" id="IPR013976">
    <property type="entry name" value="HDOD"/>
</dbReference>
<organism evidence="3 4">
    <name type="scientific">Variovorax ginsengisoli</name>
    <dbReference type="NCBI Taxonomy" id="363844"/>
    <lineage>
        <taxon>Bacteria</taxon>
        <taxon>Pseudomonadati</taxon>
        <taxon>Pseudomonadota</taxon>
        <taxon>Betaproteobacteria</taxon>
        <taxon>Burkholderiales</taxon>
        <taxon>Comamonadaceae</taxon>
        <taxon>Variovorax</taxon>
    </lineage>
</organism>
<evidence type="ECO:0000313" key="4">
    <source>
        <dbReference type="Proteomes" id="UP001169027"/>
    </source>
</evidence>
<dbReference type="SUPFAM" id="SSF109604">
    <property type="entry name" value="HD-domain/PDEase-like"/>
    <property type="match status" value="1"/>
</dbReference>
<dbReference type="PANTHER" id="PTHR33525:SF4">
    <property type="entry name" value="CYCLIC DI-GMP PHOSPHODIESTERASE CDGJ"/>
    <property type="match status" value="1"/>
</dbReference>
<gene>
    <name evidence="3" type="ORF">Q2T77_34580</name>
</gene>
<dbReference type="EMBL" id="JAUKVY010000040">
    <property type="protein sequence ID" value="MDO1537389.1"/>
    <property type="molecule type" value="Genomic_DNA"/>
</dbReference>
<feature type="region of interest" description="Disordered" evidence="1">
    <location>
        <begin position="11"/>
        <end position="32"/>
    </location>
</feature>
<evidence type="ECO:0000259" key="2">
    <source>
        <dbReference type="PROSITE" id="PS51833"/>
    </source>
</evidence>
<dbReference type="Gene3D" id="1.10.3210.10">
    <property type="entry name" value="Hypothetical protein af1432"/>
    <property type="match status" value="1"/>
</dbReference>
<accession>A0ABT8SER1</accession>
<dbReference type="RefSeq" id="WP_301815787.1">
    <property type="nucleotide sequence ID" value="NZ_JAUJZH010000040.1"/>
</dbReference>
<proteinExistence type="predicted"/>
<reference evidence="3" key="1">
    <citation type="submission" date="2023-06" db="EMBL/GenBank/DDBJ databases">
        <authorList>
            <person name="Jiang Y."/>
            <person name="Liu Q."/>
        </authorList>
    </citation>
    <scope>NUCLEOTIDE SEQUENCE</scope>
    <source>
        <strain evidence="3">CGMCC 1.12090</strain>
    </source>
</reference>
<dbReference type="Proteomes" id="UP001169027">
    <property type="component" value="Unassembled WGS sequence"/>
</dbReference>
<name>A0ABT8SER1_9BURK</name>
<dbReference type="InterPro" id="IPR052340">
    <property type="entry name" value="RNase_Y/CdgJ"/>
</dbReference>
<dbReference type="PROSITE" id="PS51833">
    <property type="entry name" value="HDOD"/>
    <property type="match status" value="1"/>
</dbReference>
<protein>
    <submittedName>
        <fullName evidence="3">HDOD domain-containing protein</fullName>
    </submittedName>
</protein>
<dbReference type="PANTHER" id="PTHR33525">
    <property type="match status" value="1"/>
</dbReference>
<feature type="domain" description="HDOD" evidence="2">
    <location>
        <begin position="252"/>
        <end position="447"/>
    </location>
</feature>
<sequence>MYFNIFRRKRAEPAGPPADQATEASSSTGPAPEGGFLTCALQLDSERHIKGCKFEWRAESDAASGSENFRTLLTTLALNLRGAKTAWRLGKLVVYIDATAEGLGFKELQALPADRVVLCLRLAELADMKLRPSLEALRSQGFGVMLCGQEVLPQALEAPEPVPSETGDERSRISEDQYGGLSFITHLDVLDGRKDLVDGARHLRGPGEPAVLPIATRIANWPEFDACASRKLDAFVGGDLAIAAELESGARLQPESVLIIRVLQMLQRNEDVREVEAALRIDEELTARLLRHINTLASSHDVEVHSLHHAVGLLGYAALFRWLSLLLATSTKASGLAYMTKKAIMRGRFVELMGQGTLPAEESNNLFVAGMFSLIDRVLGIPMEEVLTKVQLPGAVQEAIRTRGGLYGQFVALAETCEIDASGAASLAKSVGLSAERVNASHLAAMTWAMDVDSREATR</sequence>
<keyword evidence="4" id="KW-1185">Reference proteome</keyword>
<evidence type="ECO:0000313" key="3">
    <source>
        <dbReference type="EMBL" id="MDO1537389.1"/>
    </source>
</evidence>
<evidence type="ECO:0000256" key="1">
    <source>
        <dbReference type="SAM" id="MobiDB-lite"/>
    </source>
</evidence>
<dbReference type="Pfam" id="PF08668">
    <property type="entry name" value="HDOD"/>
    <property type="match status" value="1"/>
</dbReference>
<comment type="caution">
    <text evidence="3">The sequence shown here is derived from an EMBL/GenBank/DDBJ whole genome shotgun (WGS) entry which is preliminary data.</text>
</comment>